<feature type="transmembrane region" description="Helical" evidence="1">
    <location>
        <begin position="40"/>
        <end position="57"/>
    </location>
</feature>
<feature type="transmembrane region" description="Helical" evidence="1">
    <location>
        <begin position="12"/>
        <end position="34"/>
    </location>
</feature>
<accession>A0ABP9X8H3</accession>
<keyword evidence="1" id="KW-0472">Membrane</keyword>
<comment type="caution">
    <text evidence="2">The sequence shown here is derived from an EMBL/GenBank/DDBJ whole genome shotgun (WGS) entry which is preliminary data.</text>
</comment>
<protein>
    <recommendedName>
        <fullName evidence="4">DUF3017 domain-containing protein</fullName>
    </recommendedName>
</protein>
<sequence>MTDFRPQRPRPDALTVVSLLLLALVAVLLLVPLLGGPLPSPYLIVVLLAARLVLQFLRARRDPNLKRPAAWAFDLILIGLLLWVAANRPGG</sequence>
<dbReference type="RefSeq" id="WP_345450123.1">
    <property type="nucleotide sequence ID" value="NZ_BAABRV010000001.1"/>
</dbReference>
<keyword evidence="1" id="KW-1133">Transmembrane helix</keyword>
<dbReference type="Proteomes" id="UP001404956">
    <property type="component" value="Unassembled WGS sequence"/>
</dbReference>
<evidence type="ECO:0000256" key="1">
    <source>
        <dbReference type="SAM" id="Phobius"/>
    </source>
</evidence>
<evidence type="ECO:0000313" key="2">
    <source>
        <dbReference type="EMBL" id="GAA5531684.1"/>
    </source>
</evidence>
<reference evidence="2 3" key="1">
    <citation type="submission" date="2024-02" db="EMBL/GenBank/DDBJ databases">
        <title>Deinococcus aluminii NBRC 112889.</title>
        <authorList>
            <person name="Ichikawa N."/>
            <person name="Katano-Makiyama Y."/>
            <person name="Hidaka K."/>
        </authorList>
    </citation>
    <scope>NUCLEOTIDE SEQUENCE [LARGE SCALE GENOMIC DNA]</scope>
    <source>
        <strain evidence="2 3">NBRC 112889</strain>
    </source>
</reference>
<keyword evidence="3" id="KW-1185">Reference proteome</keyword>
<evidence type="ECO:0000313" key="3">
    <source>
        <dbReference type="Proteomes" id="UP001404956"/>
    </source>
</evidence>
<dbReference type="EMBL" id="BAABRV010000001">
    <property type="protein sequence ID" value="GAA5531684.1"/>
    <property type="molecule type" value="Genomic_DNA"/>
</dbReference>
<name>A0ABP9X8H3_9DEIO</name>
<proteinExistence type="predicted"/>
<keyword evidence="1" id="KW-0812">Transmembrane</keyword>
<feature type="transmembrane region" description="Helical" evidence="1">
    <location>
        <begin position="69"/>
        <end position="86"/>
    </location>
</feature>
<organism evidence="2 3">
    <name type="scientific">Deinococcus aluminii</name>
    <dbReference type="NCBI Taxonomy" id="1656885"/>
    <lineage>
        <taxon>Bacteria</taxon>
        <taxon>Thermotogati</taxon>
        <taxon>Deinococcota</taxon>
        <taxon>Deinococci</taxon>
        <taxon>Deinococcales</taxon>
        <taxon>Deinococcaceae</taxon>
        <taxon>Deinococcus</taxon>
    </lineage>
</organism>
<evidence type="ECO:0008006" key="4">
    <source>
        <dbReference type="Google" id="ProtNLM"/>
    </source>
</evidence>
<gene>
    <name evidence="2" type="ORF">Dalu01_00057</name>
</gene>